<protein>
    <submittedName>
        <fullName evidence="1">Melibiase</fullName>
    </submittedName>
</protein>
<evidence type="ECO:0000313" key="1">
    <source>
        <dbReference type="EMBL" id="AIA95203.1"/>
    </source>
</evidence>
<dbReference type="AlphaFoldDB" id="A0A060CEV7"/>
<dbReference type="Pfam" id="PF02065">
    <property type="entry name" value="Melibiase"/>
    <property type="match status" value="1"/>
</dbReference>
<proteinExistence type="predicted"/>
<dbReference type="EMBL" id="KF127843">
    <property type="protein sequence ID" value="AIA95203.1"/>
    <property type="molecule type" value="Genomic_DNA"/>
</dbReference>
<organism evidence="1">
    <name type="scientific">uncultured Lactobacillus sp</name>
    <dbReference type="NCBI Taxonomy" id="153152"/>
    <lineage>
        <taxon>Bacteria</taxon>
        <taxon>Bacillati</taxon>
        <taxon>Bacillota</taxon>
        <taxon>Bacilli</taxon>
        <taxon>Lactobacillales</taxon>
        <taxon>Lactobacillaceae</taxon>
        <taxon>Lactobacillus</taxon>
        <taxon>environmental samples</taxon>
    </lineage>
</organism>
<name>A0A060CEV7_9LACO</name>
<reference evidence="1" key="1">
    <citation type="journal article" date="2013" name="Environ. Microbiol.">
        <title>Seasonally variable intestinal metagenomes of the red palm weevil (Rhynchophorus ferrugineus).</title>
        <authorList>
            <person name="Jia S."/>
            <person name="Zhang X."/>
            <person name="Zhang G."/>
            <person name="Yin A."/>
            <person name="Zhang S."/>
            <person name="Li F."/>
            <person name="Wang L."/>
            <person name="Zhao D."/>
            <person name="Yun Q."/>
            <person name="Tala"/>
            <person name="Wang J."/>
            <person name="Sun G."/>
            <person name="Baabdullah M."/>
            <person name="Yu X."/>
            <person name="Hu S."/>
            <person name="Al-Mssallem I.S."/>
            <person name="Yu J."/>
        </authorList>
    </citation>
    <scope>NUCLEOTIDE SEQUENCE</scope>
</reference>
<dbReference type="Gene3D" id="3.20.20.70">
    <property type="entry name" value="Aldolase class I"/>
    <property type="match status" value="1"/>
</dbReference>
<accession>A0A060CEV7</accession>
<feature type="non-terminal residue" evidence="1">
    <location>
        <position position="1"/>
    </location>
</feature>
<dbReference type="InterPro" id="IPR013785">
    <property type="entry name" value="Aldolase_TIM"/>
</dbReference>
<sequence length="76" mass="8446">FYLKVVPVEGDGLIQDGRIICHSHGQVTTQDAIARLNIQYGTSLVYPISTMTAHVSAVPNHQTGRQTPLKQEVMWQ</sequence>